<keyword evidence="8 10" id="KW-0460">Magnesium</keyword>
<dbReference type="HAMAP" id="MF_00185">
    <property type="entry name" value="IPP_trans"/>
    <property type="match status" value="1"/>
</dbReference>
<evidence type="ECO:0000256" key="12">
    <source>
        <dbReference type="RuleBase" id="RU003784"/>
    </source>
</evidence>
<dbReference type="Gene3D" id="1.10.20.140">
    <property type="match status" value="1"/>
</dbReference>
<organism evidence="14 15">
    <name type="scientific">Modicisalibacter zincidurans</name>
    <dbReference type="NCBI Taxonomy" id="1178777"/>
    <lineage>
        <taxon>Bacteria</taxon>
        <taxon>Pseudomonadati</taxon>
        <taxon>Pseudomonadota</taxon>
        <taxon>Gammaproteobacteria</taxon>
        <taxon>Oceanospirillales</taxon>
        <taxon>Halomonadaceae</taxon>
        <taxon>Modicisalibacter</taxon>
    </lineage>
</organism>
<proteinExistence type="inferred from homology"/>
<comment type="subunit">
    <text evidence="10">Monomer.</text>
</comment>
<keyword evidence="15" id="KW-1185">Reference proteome</keyword>
<evidence type="ECO:0000256" key="5">
    <source>
        <dbReference type="ARBA" id="ARBA00022694"/>
    </source>
</evidence>
<sequence>MNGASDKRPLAILLMGPTASGKTELAMALHERLGAELISVDSAMVYRGMDIGTAKPSAAELARAPHRLIDIRDPGEPYSAAEFRDDAHREMSNISAAGKLPLLVGGTMLYYRSLLGGVARLPAADPALRAELEAWAAERGLGVLHEELARVDPESAARIHPNDPQRLMRALEVQCLSGRSMSALWREQPAETFPWRTLSIGLAPADRAVLHERIARRFDTMLEQGFLDEVVALRERDLSPDLPALKSVGYRQAWAYLDGQYDRATLRDKGVIATRQLAKRQLTWLRAWPALRWIDSCAPSPLGEALKIVRQCST</sequence>
<evidence type="ECO:0000313" key="14">
    <source>
        <dbReference type="EMBL" id="GAA5170351.1"/>
    </source>
</evidence>
<evidence type="ECO:0000256" key="9">
    <source>
        <dbReference type="ARBA" id="ARBA00049563"/>
    </source>
</evidence>
<keyword evidence="5 10" id="KW-0819">tRNA processing</keyword>
<evidence type="ECO:0000256" key="10">
    <source>
        <dbReference type="HAMAP-Rule" id="MF_00185"/>
    </source>
</evidence>
<evidence type="ECO:0000256" key="4">
    <source>
        <dbReference type="ARBA" id="ARBA00022679"/>
    </source>
</evidence>
<feature type="binding site" evidence="10">
    <location>
        <begin position="18"/>
        <end position="23"/>
    </location>
    <ligand>
        <name>substrate</name>
    </ligand>
</feature>
<comment type="caution">
    <text evidence="14">The sequence shown here is derived from an EMBL/GenBank/DDBJ whole genome shotgun (WGS) entry which is preliminary data.</text>
</comment>
<comment type="similarity">
    <text evidence="3 10 13">Belongs to the IPP transferase family.</text>
</comment>
<feature type="binding site" evidence="10">
    <location>
        <begin position="16"/>
        <end position="23"/>
    </location>
    <ligand>
        <name>ATP</name>
        <dbReference type="ChEBI" id="CHEBI:30616"/>
    </ligand>
</feature>
<keyword evidence="4 10" id="KW-0808">Transferase</keyword>
<evidence type="ECO:0000256" key="11">
    <source>
        <dbReference type="RuleBase" id="RU003783"/>
    </source>
</evidence>
<dbReference type="Pfam" id="PF01715">
    <property type="entry name" value="IPPT"/>
    <property type="match status" value="1"/>
</dbReference>
<keyword evidence="7 10" id="KW-0067">ATP-binding</keyword>
<dbReference type="EC" id="2.5.1.75" evidence="10"/>
<dbReference type="NCBIfam" id="TIGR00174">
    <property type="entry name" value="miaA"/>
    <property type="match status" value="1"/>
</dbReference>
<dbReference type="EMBL" id="BAABKI010000006">
    <property type="protein sequence ID" value="GAA5170351.1"/>
    <property type="molecule type" value="Genomic_DNA"/>
</dbReference>
<evidence type="ECO:0000256" key="8">
    <source>
        <dbReference type="ARBA" id="ARBA00022842"/>
    </source>
</evidence>
<dbReference type="RefSeq" id="WP_031382778.1">
    <property type="nucleotide sequence ID" value="NZ_BAABKI010000006.1"/>
</dbReference>
<evidence type="ECO:0000256" key="2">
    <source>
        <dbReference type="ARBA" id="ARBA00003213"/>
    </source>
</evidence>
<keyword evidence="6 10" id="KW-0547">Nucleotide-binding</keyword>
<comment type="cofactor">
    <cofactor evidence="1 10">
        <name>Mg(2+)</name>
        <dbReference type="ChEBI" id="CHEBI:18420"/>
    </cofactor>
</comment>
<evidence type="ECO:0000256" key="1">
    <source>
        <dbReference type="ARBA" id="ARBA00001946"/>
    </source>
</evidence>
<comment type="caution">
    <text evidence="10">Lacks conserved residue(s) required for the propagation of feature annotation.</text>
</comment>
<name>A0ABP9R182_9GAMM</name>
<dbReference type="Gene3D" id="3.40.50.300">
    <property type="entry name" value="P-loop containing nucleotide triphosphate hydrolases"/>
    <property type="match status" value="1"/>
</dbReference>
<accession>A0ABP9R182</accession>
<protein>
    <recommendedName>
        <fullName evidence="10">tRNA dimethylallyltransferase</fullName>
        <ecNumber evidence="10">2.5.1.75</ecNumber>
    </recommendedName>
    <alternativeName>
        <fullName evidence="10">Dimethylallyl diphosphate:tRNA dimethylallyltransferase</fullName>
        <shortName evidence="10">DMAPP:tRNA dimethylallyltransferase</shortName>
        <shortName evidence="10">DMATase</shortName>
    </alternativeName>
    <alternativeName>
        <fullName evidence="10">Isopentenyl-diphosphate:tRNA isopentenyltransferase</fullName>
        <shortName evidence="10">IPP transferase</shortName>
        <shortName evidence="10">IPPT</shortName>
        <shortName evidence="10">IPTase</shortName>
    </alternativeName>
</protein>
<gene>
    <name evidence="10 14" type="primary">miaA</name>
    <name evidence="14" type="ORF">GCM10023342_03610</name>
</gene>
<evidence type="ECO:0000256" key="3">
    <source>
        <dbReference type="ARBA" id="ARBA00005842"/>
    </source>
</evidence>
<comment type="catalytic activity">
    <reaction evidence="9 10 11">
        <text>adenosine(37) in tRNA + dimethylallyl diphosphate = N(6)-dimethylallyladenosine(37) in tRNA + diphosphate</text>
        <dbReference type="Rhea" id="RHEA:26482"/>
        <dbReference type="Rhea" id="RHEA-COMP:10162"/>
        <dbReference type="Rhea" id="RHEA-COMP:10375"/>
        <dbReference type="ChEBI" id="CHEBI:33019"/>
        <dbReference type="ChEBI" id="CHEBI:57623"/>
        <dbReference type="ChEBI" id="CHEBI:74411"/>
        <dbReference type="ChEBI" id="CHEBI:74415"/>
        <dbReference type="EC" id="2.5.1.75"/>
    </reaction>
</comment>
<dbReference type="PANTHER" id="PTHR11088">
    <property type="entry name" value="TRNA DIMETHYLALLYLTRANSFERASE"/>
    <property type="match status" value="1"/>
</dbReference>
<comment type="function">
    <text evidence="2 10 12">Catalyzes the transfer of a dimethylallyl group onto the adenine at position 37 in tRNAs that read codons beginning with uridine, leading to the formation of N6-(dimethylallyl)adenosine (i(6)A).</text>
</comment>
<dbReference type="PANTHER" id="PTHR11088:SF60">
    <property type="entry name" value="TRNA DIMETHYLALLYLTRANSFERASE"/>
    <property type="match status" value="1"/>
</dbReference>
<evidence type="ECO:0000256" key="7">
    <source>
        <dbReference type="ARBA" id="ARBA00022840"/>
    </source>
</evidence>
<evidence type="ECO:0000313" key="15">
    <source>
        <dbReference type="Proteomes" id="UP001500074"/>
    </source>
</evidence>
<reference evidence="15" key="1">
    <citation type="journal article" date="2019" name="Int. J. Syst. Evol. Microbiol.">
        <title>The Global Catalogue of Microorganisms (GCM) 10K type strain sequencing project: providing services to taxonomists for standard genome sequencing and annotation.</title>
        <authorList>
            <consortium name="The Broad Institute Genomics Platform"/>
            <consortium name="The Broad Institute Genome Sequencing Center for Infectious Disease"/>
            <person name="Wu L."/>
            <person name="Ma J."/>
        </authorList>
    </citation>
    <scope>NUCLEOTIDE SEQUENCE [LARGE SCALE GENOMIC DNA]</scope>
    <source>
        <strain evidence="15">JCM 18472</strain>
    </source>
</reference>
<dbReference type="InterPro" id="IPR027417">
    <property type="entry name" value="P-loop_NTPase"/>
</dbReference>
<feature type="site" description="Interaction with substrate tRNA" evidence="10">
    <location>
        <position position="107"/>
    </location>
</feature>
<dbReference type="Proteomes" id="UP001500074">
    <property type="component" value="Unassembled WGS sequence"/>
</dbReference>
<feature type="site" description="Interaction with substrate tRNA" evidence="10">
    <location>
        <position position="129"/>
    </location>
</feature>
<feature type="region of interest" description="Interaction with substrate tRNA" evidence="10">
    <location>
        <begin position="165"/>
        <end position="169"/>
    </location>
</feature>
<dbReference type="InterPro" id="IPR018022">
    <property type="entry name" value="IPT"/>
</dbReference>
<dbReference type="InterPro" id="IPR039657">
    <property type="entry name" value="Dimethylallyltransferase"/>
</dbReference>
<evidence type="ECO:0000256" key="13">
    <source>
        <dbReference type="RuleBase" id="RU003785"/>
    </source>
</evidence>
<dbReference type="SUPFAM" id="SSF52540">
    <property type="entry name" value="P-loop containing nucleoside triphosphate hydrolases"/>
    <property type="match status" value="2"/>
</dbReference>
<feature type="region of interest" description="Interaction with substrate tRNA" evidence="10">
    <location>
        <begin position="41"/>
        <end position="44"/>
    </location>
</feature>
<evidence type="ECO:0000256" key="6">
    <source>
        <dbReference type="ARBA" id="ARBA00022741"/>
    </source>
</evidence>